<dbReference type="AlphaFoldDB" id="A0A512HG77"/>
<comment type="caution">
    <text evidence="1">The sequence shown here is derived from an EMBL/GenBank/DDBJ whole genome shotgun (WGS) entry which is preliminary data.</text>
</comment>
<gene>
    <name evidence="1" type="ORF">RNA01_13870</name>
</gene>
<name>A0A512HG77_9HYPH</name>
<evidence type="ECO:0000313" key="1">
    <source>
        <dbReference type="EMBL" id="GEO84455.1"/>
    </source>
</evidence>
<dbReference type="Proteomes" id="UP000321717">
    <property type="component" value="Unassembled WGS sequence"/>
</dbReference>
<reference evidence="1 2" key="1">
    <citation type="submission" date="2019-07" db="EMBL/GenBank/DDBJ databases">
        <title>Whole genome shotgun sequence of Rhizobium naphthalenivorans NBRC 107585.</title>
        <authorList>
            <person name="Hosoyama A."/>
            <person name="Uohara A."/>
            <person name="Ohji S."/>
            <person name="Ichikawa N."/>
        </authorList>
    </citation>
    <scope>NUCLEOTIDE SEQUENCE [LARGE SCALE GENOMIC DNA]</scope>
    <source>
        <strain evidence="1 2">NBRC 107585</strain>
    </source>
</reference>
<dbReference type="EMBL" id="BJZP01000005">
    <property type="protein sequence ID" value="GEO84455.1"/>
    <property type="molecule type" value="Genomic_DNA"/>
</dbReference>
<dbReference type="RefSeq" id="WP_170253384.1">
    <property type="nucleotide sequence ID" value="NZ_BJZP01000005.1"/>
</dbReference>
<proteinExistence type="predicted"/>
<protein>
    <submittedName>
        <fullName evidence="1">Uncharacterized protein</fullName>
    </submittedName>
</protein>
<organism evidence="1 2">
    <name type="scientific">Ciceribacter naphthalenivorans</name>
    <dbReference type="NCBI Taxonomy" id="1118451"/>
    <lineage>
        <taxon>Bacteria</taxon>
        <taxon>Pseudomonadati</taxon>
        <taxon>Pseudomonadota</taxon>
        <taxon>Alphaproteobacteria</taxon>
        <taxon>Hyphomicrobiales</taxon>
        <taxon>Rhizobiaceae</taxon>
        <taxon>Ciceribacter</taxon>
    </lineage>
</organism>
<evidence type="ECO:0000313" key="2">
    <source>
        <dbReference type="Proteomes" id="UP000321717"/>
    </source>
</evidence>
<keyword evidence="2" id="KW-1185">Reference proteome</keyword>
<accession>A0A512HG77</accession>
<sequence>MVAKVARRLTIFTLSMAVFAILVAGLVTAGNGAAGRPVPVSVACLTSSAPFCNSTF</sequence>